<dbReference type="Proteomes" id="UP001058124">
    <property type="component" value="Unassembled WGS sequence"/>
</dbReference>
<dbReference type="PIRSF" id="PIRSF004690">
    <property type="entry name" value="DmsD"/>
    <property type="match status" value="1"/>
</dbReference>
<comment type="caution">
    <text evidence="2">The sequence shown here is derived from an EMBL/GenBank/DDBJ whole genome shotgun (WGS) entry which is preliminary data.</text>
</comment>
<proteinExistence type="predicted"/>
<dbReference type="InterPro" id="IPR026269">
    <property type="entry name" value="DmsD-type"/>
</dbReference>
<keyword evidence="3" id="KW-1185">Reference proteome</keyword>
<gene>
    <name evidence="2" type="ORF">SOASR030_19680</name>
</gene>
<dbReference type="AlphaFoldDB" id="A0AAV5N167"/>
<dbReference type="InterPro" id="IPR050289">
    <property type="entry name" value="TorD/DmsD_chaperones"/>
</dbReference>
<evidence type="ECO:0000313" key="2">
    <source>
        <dbReference type="EMBL" id="GKX55856.1"/>
    </source>
</evidence>
<dbReference type="SUPFAM" id="SSF89155">
    <property type="entry name" value="TorD-like"/>
    <property type="match status" value="1"/>
</dbReference>
<evidence type="ECO:0008006" key="4">
    <source>
        <dbReference type="Google" id="ProtNLM"/>
    </source>
</evidence>
<organism evidence="2 3">
    <name type="scientific">Leminorella grimontii</name>
    <dbReference type="NCBI Taxonomy" id="82981"/>
    <lineage>
        <taxon>Bacteria</taxon>
        <taxon>Pseudomonadati</taxon>
        <taxon>Pseudomonadota</taxon>
        <taxon>Gammaproteobacteria</taxon>
        <taxon>Enterobacterales</taxon>
        <taxon>Budviciaceae</taxon>
        <taxon>Leminorella</taxon>
    </lineage>
</organism>
<dbReference type="RefSeq" id="WP_027273800.1">
    <property type="nucleotide sequence ID" value="NZ_BRLH01000003.1"/>
</dbReference>
<evidence type="ECO:0000313" key="3">
    <source>
        <dbReference type="Proteomes" id="UP001058124"/>
    </source>
</evidence>
<dbReference type="Pfam" id="PF02613">
    <property type="entry name" value="Nitrate_red_del"/>
    <property type="match status" value="1"/>
</dbReference>
<evidence type="ECO:0000256" key="1">
    <source>
        <dbReference type="ARBA" id="ARBA00023186"/>
    </source>
</evidence>
<reference evidence="2" key="1">
    <citation type="submission" date="2022-06" db="EMBL/GenBank/DDBJ databases">
        <title>Draft genome sequences of Leminorella grimontii str. JCM5902.</title>
        <authorList>
            <person name="Wakabayashi Y."/>
            <person name="Kojima K."/>
        </authorList>
    </citation>
    <scope>NUCLEOTIDE SEQUENCE</scope>
    <source>
        <strain evidence="2">JCM 5902</strain>
    </source>
</reference>
<protein>
    <recommendedName>
        <fullName evidence="4">Tat proofreading chaperone DmsD</fullName>
    </recommendedName>
</protein>
<accession>A0AAV5N167</accession>
<dbReference type="InterPro" id="IPR020945">
    <property type="entry name" value="DMSO/NO3_reduct_chaperone"/>
</dbReference>
<dbReference type="PANTHER" id="PTHR34227">
    <property type="entry name" value="CHAPERONE PROTEIN YCDY"/>
    <property type="match status" value="1"/>
</dbReference>
<keyword evidence="1" id="KW-0143">Chaperone</keyword>
<dbReference type="PANTHER" id="PTHR34227:SF13">
    <property type="entry name" value="TAT PROOFREADING CHAPERONE DMSD-RELATED"/>
    <property type="match status" value="1"/>
</dbReference>
<dbReference type="EMBL" id="BRLH01000003">
    <property type="protein sequence ID" value="GKX55856.1"/>
    <property type="molecule type" value="Genomic_DNA"/>
</dbReference>
<dbReference type="Gene3D" id="1.10.3480.10">
    <property type="entry name" value="TorD-like"/>
    <property type="match status" value="1"/>
</dbReference>
<name>A0AAV5N167_9GAMM</name>
<dbReference type="InterPro" id="IPR036411">
    <property type="entry name" value="TorD-like_sf"/>
</dbReference>
<sequence length="198" mass="22456">MEKPVALMPRILGSLFYYSPSDDRIWALLEDLSALSDLYAWSDRQKVERLCEGVALPERDEAVWQFSSLFEGQGEMVAPPWGSVYLDKDNLLMGETTIEYRHFLAQYGISFVSDVCQPEDQFGLMLLAAAQLLESDNEKAAAELLEQHLLPWAYRYLEKLAVNGVSPLYAALAEVATLFLQQVQQEYGLTPPALRLRF</sequence>